<evidence type="ECO:0000313" key="3">
    <source>
        <dbReference type="Proteomes" id="UP001558652"/>
    </source>
</evidence>
<proteinExistence type="predicted"/>
<feature type="domain" description="Inositol polyphosphate-related phosphatase" evidence="1">
    <location>
        <begin position="1"/>
        <end position="289"/>
    </location>
</feature>
<dbReference type="PANTHER" id="PTHR11200:SF275">
    <property type="entry name" value="LD06095P"/>
    <property type="match status" value="1"/>
</dbReference>
<accession>A0ABD0Z032</accession>
<organism evidence="2 3">
    <name type="scientific">Ranatra chinensis</name>
    <dbReference type="NCBI Taxonomy" id="642074"/>
    <lineage>
        <taxon>Eukaryota</taxon>
        <taxon>Metazoa</taxon>
        <taxon>Ecdysozoa</taxon>
        <taxon>Arthropoda</taxon>
        <taxon>Hexapoda</taxon>
        <taxon>Insecta</taxon>
        <taxon>Pterygota</taxon>
        <taxon>Neoptera</taxon>
        <taxon>Paraneoptera</taxon>
        <taxon>Hemiptera</taxon>
        <taxon>Heteroptera</taxon>
        <taxon>Panheteroptera</taxon>
        <taxon>Nepomorpha</taxon>
        <taxon>Nepidae</taxon>
        <taxon>Ranatrinae</taxon>
        <taxon>Ranatra</taxon>
    </lineage>
</organism>
<feature type="non-terminal residue" evidence="2">
    <location>
        <position position="1"/>
    </location>
</feature>
<reference evidence="2 3" key="1">
    <citation type="submission" date="2024-07" db="EMBL/GenBank/DDBJ databases">
        <title>Chromosome-level genome assembly of the water stick insect Ranatra chinensis (Heteroptera: Nepidae).</title>
        <authorList>
            <person name="Liu X."/>
        </authorList>
    </citation>
    <scope>NUCLEOTIDE SEQUENCE [LARGE SCALE GENOMIC DNA]</scope>
    <source>
        <strain evidence="2">Cailab_2021Rc</strain>
        <tissue evidence="2">Muscle</tissue>
    </source>
</reference>
<dbReference type="AlphaFoldDB" id="A0ABD0Z032"/>
<dbReference type="SUPFAM" id="SSF56219">
    <property type="entry name" value="DNase I-like"/>
    <property type="match status" value="1"/>
</dbReference>
<evidence type="ECO:0000313" key="2">
    <source>
        <dbReference type="EMBL" id="KAL1129473.1"/>
    </source>
</evidence>
<dbReference type="PANTHER" id="PTHR11200">
    <property type="entry name" value="INOSITOL 5-PHOSPHATASE"/>
    <property type="match status" value="1"/>
</dbReference>
<protein>
    <recommendedName>
        <fullName evidence="1">Inositol polyphosphate-related phosphatase domain-containing protein</fullName>
    </recommendedName>
</protein>
<gene>
    <name evidence="2" type="ORF">AAG570_013999</name>
</gene>
<dbReference type="Gene3D" id="3.60.10.10">
    <property type="entry name" value="Endonuclease/exonuclease/phosphatase"/>
    <property type="match status" value="1"/>
</dbReference>
<dbReference type="InterPro" id="IPR000300">
    <property type="entry name" value="IPPc"/>
</dbReference>
<dbReference type="Pfam" id="PF22669">
    <property type="entry name" value="Exo_endo_phos2"/>
    <property type="match status" value="1"/>
</dbReference>
<sequence>DFRLHVATWNVAEGEPPDDVEELLGVKESPLPDMVVIGLQEITMKPGQAIINNIFDDKWTRSFDITLSKFGYEKVKTKRMVGIVLNIFVLLEHSNYVRDVFTEGVPTGWGGLFGNKGAVAISMDLYGKKMRFVNSHLHAHDGQLAKRIEDYHIIVRELRDTTQPEFSFWLGDLNFRLNEPFLEANTILRRVLREDFESLLAKDELKAVMRDGSAFATYSEQDIHFRPTYKMIHGMNDYNTKRKPAWTDRILYVANPKLSPNKYTSLINYWTSDHRPVIAVFDITLDKPTY</sequence>
<dbReference type="InterPro" id="IPR046985">
    <property type="entry name" value="IP5"/>
</dbReference>
<keyword evidence="3" id="KW-1185">Reference proteome</keyword>
<dbReference type="EMBL" id="JBFDAA010000009">
    <property type="protein sequence ID" value="KAL1129473.1"/>
    <property type="molecule type" value="Genomic_DNA"/>
</dbReference>
<evidence type="ECO:0000259" key="1">
    <source>
        <dbReference type="SMART" id="SM00128"/>
    </source>
</evidence>
<dbReference type="InterPro" id="IPR036691">
    <property type="entry name" value="Endo/exonu/phosph_ase_sf"/>
</dbReference>
<comment type="caution">
    <text evidence="2">The sequence shown here is derived from an EMBL/GenBank/DDBJ whole genome shotgun (WGS) entry which is preliminary data.</text>
</comment>
<dbReference type="SMART" id="SM00128">
    <property type="entry name" value="IPPc"/>
    <property type="match status" value="1"/>
</dbReference>
<dbReference type="Proteomes" id="UP001558652">
    <property type="component" value="Unassembled WGS sequence"/>
</dbReference>
<name>A0ABD0Z032_9HEMI</name>